<keyword evidence="3 7" id="KW-1134">Transmembrane beta strand</keyword>
<evidence type="ECO:0000256" key="7">
    <source>
        <dbReference type="PROSITE-ProRule" id="PRU01360"/>
    </source>
</evidence>
<keyword evidence="5 7" id="KW-0472">Membrane</keyword>
<dbReference type="InterPro" id="IPR023996">
    <property type="entry name" value="TonB-dep_OMP_SusC/RagA"/>
</dbReference>
<dbReference type="InterPro" id="IPR039426">
    <property type="entry name" value="TonB-dep_rcpt-like"/>
</dbReference>
<name>A0ABV0BXZ6_9SPHI</name>
<evidence type="ECO:0000256" key="4">
    <source>
        <dbReference type="ARBA" id="ARBA00022692"/>
    </source>
</evidence>
<comment type="similarity">
    <text evidence="7">Belongs to the TonB-dependent receptor family.</text>
</comment>
<sequence>MMIKYTITLIWYEKKLWGIFLLHISALLLLLLGTAPLYAQDFREIRGTVVDQKQQTVENASVKVKDGTTGISTDINGSFTIQVPKNRNTLVITKVGYLKTEVDVSHKNQLQIVLTSTNIDIDEIVVVGYGTQKKETVVGAVTQTTGKVLERAGGVASVGAALTGNVPGVVTTASTGMPGEEDPRIVIRGRSTWNNTDPLTMVDGVERPLSSVDISSIETVSVLKDATATAVYGVRGANGVILITTKRGREGRASVRGTVNNIIKTVSQLPGKMDSYDAMMLRNRVIENELALSPNSWVSYQPQALIDKYRFPANLEEKERYVNTNWAEELFKKHAFSQNSNLNIAGGTNFVKYFASADYLYEGDMFRENDNNRGYKPGYGFNRLNMRSNLDFQLTPTTKFSANLAGSHGRRKSPWGGGNDYSYWIAAYTVPPDVIYPRYADGTWGFYKPDSQVGINSAQALATSGVELTTTSKITSDFILEQDLKMFVDGLKVRGSISLDNTFVEAGRGVNDLYNNVQSKWIDPETGLAVYGQNIDGSRFDFVEGINWAQQSGAVNNGMTYRRLFYQLQLDYATRIANDHNITAMGLFNRNQYATGSMQPFYREDWVFRTTYNYKGKYMLDYSGAYTGSEKFARGYRFGFFNSGGIGWLLSEENFMKNIAFIDMLKLRASYGDIGDDNVNGRYLYLTQWSYGGQSHMGTVGEAPERSTYIWYRENELGNPNVRWEKVRKFNFGTDFSFFKGIISGQVNVFSDKRTDVLITGNNRAIPDYFGVAAPAANLGIVTNKGYEVELKFNKSINQHWRLWGDMNFTHAKDKVIEGDSPELLPDYQKLNDKQISQTYTHVGGGYYNTWDELYASTIHDNNDGNKLPGNYHILDYNGDGLIDSKDNIPYAYPSTPQNTYNLTVGFDWKNFSIMTQWYGVNNVTRQVVLNSFERQRNLAYHEGSYWSKDQTDADVPLPRWLATPSNYTPGNRFMYDGSYIRLKTAEIAYNLNSENNFIRRMGFQHIRIFLNGHNLLFWSKMPDDRESNYAGTGWASQGAYPTVKRFNLGANITF</sequence>
<evidence type="ECO:0000313" key="10">
    <source>
        <dbReference type="Proteomes" id="UP001409291"/>
    </source>
</evidence>
<dbReference type="InterPro" id="IPR008969">
    <property type="entry name" value="CarboxyPept-like_regulatory"/>
</dbReference>
<evidence type="ECO:0000313" key="9">
    <source>
        <dbReference type="EMBL" id="MEN5379138.1"/>
    </source>
</evidence>
<dbReference type="Pfam" id="PF07715">
    <property type="entry name" value="Plug"/>
    <property type="match status" value="1"/>
</dbReference>
<evidence type="ECO:0000256" key="5">
    <source>
        <dbReference type="ARBA" id="ARBA00023136"/>
    </source>
</evidence>
<gene>
    <name evidence="9" type="ORF">ABE541_17880</name>
</gene>
<evidence type="ECO:0000256" key="3">
    <source>
        <dbReference type="ARBA" id="ARBA00022452"/>
    </source>
</evidence>
<keyword evidence="2 7" id="KW-0813">Transport</keyword>
<feature type="domain" description="TonB-dependent receptor plug" evidence="8">
    <location>
        <begin position="134"/>
        <end position="240"/>
    </location>
</feature>
<keyword evidence="4 7" id="KW-0812">Transmembrane</keyword>
<evidence type="ECO:0000256" key="1">
    <source>
        <dbReference type="ARBA" id="ARBA00004571"/>
    </source>
</evidence>
<evidence type="ECO:0000256" key="6">
    <source>
        <dbReference type="ARBA" id="ARBA00023237"/>
    </source>
</evidence>
<protein>
    <submittedName>
        <fullName evidence="9">SusC/RagA family TonB-linked outer membrane protein</fullName>
    </submittedName>
</protein>
<dbReference type="NCBIfam" id="TIGR04057">
    <property type="entry name" value="SusC_RagA_signa"/>
    <property type="match status" value="1"/>
</dbReference>
<evidence type="ECO:0000256" key="2">
    <source>
        <dbReference type="ARBA" id="ARBA00022448"/>
    </source>
</evidence>
<dbReference type="Gene3D" id="2.170.130.10">
    <property type="entry name" value="TonB-dependent receptor, plug domain"/>
    <property type="match status" value="1"/>
</dbReference>
<dbReference type="InterPro" id="IPR023997">
    <property type="entry name" value="TonB-dep_OMP_SusC/RagA_CS"/>
</dbReference>
<organism evidence="9 10">
    <name type="scientific">Sphingobacterium kitahiroshimense</name>
    <dbReference type="NCBI Taxonomy" id="470446"/>
    <lineage>
        <taxon>Bacteria</taxon>
        <taxon>Pseudomonadati</taxon>
        <taxon>Bacteroidota</taxon>
        <taxon>Sphingobacteriia</taxon>
        <taxon>Sphingobacteriales</taxon>
        <taxon>Sphingobacteriaceae</taxon>
        <taxon>Sphingobacterium</taxon>
    </lineage>
</organism>
<dbReference type="InterPro" id="IPR012910">
    <property type="entry name" value="Plug_dom"/>
</dbReference>
<keyword evidence="6 7" id="KW-0998">Cell outer membrane</keyword>
<dbReference type="Pfam" id="PF13715">
    <property type="entry name" value="CarbopepD_reg_2"/>
    <property type="match status" value="1"/>
</dbReference>
<proteinExistence type="inferred from homology"/>
<dbReference type="SUPFAM" id="SSF49464">
    <property type="entry name" value="Carboxypeptidase regulatory domain-like"/>
    <property type="match status" value="1"/>
</dbReference>
<dbReference type="Gene3D" id="2.40.170.20">
    <property type="entry name" value="TonB-dependent receptor, beta-barrel domain"/>
    <property type="match status" value="1"/>
</dbReference>
<reference evidence="9 10" key="1">
    <citation type="submission" date="2024-04" db="EMBL/GenBank/DDBJ databases">
        <title>WGS of bacteria from Torrens River.</title>
        <authorList>
            <person name="Wyrsch E.R."/>
            <person name="Drigo B."/>
        </authorList>
    </citation>
    <scope>NUCLEOTIDE SEQUENCE [LARGE SCALE GENOMIC DNA]</scope>
    <source>
        <strain evidence="9 10">TWI391</strain>
    </source>
</reference>
<dbReference type="EMBL" id="JBDJNQ010000009">
    <property type="protein sequence ID" value="MEN5379138.1"/>
    <property type="molecule type" value="Genomic_DNA"/>
</dbReference>
<dbReference type="InterPro" id="IPR036942">
    <property type="entry name" value="Beta-barrel_TonB_sf"/>
</dbReference>
<dbReference type="InterPro" id="IPR037066">
    <property type="entry name" value="Plug_dom_sf"/>
</dbReference>
<comment type="caution">
    <text evidence="9">The sequence shown here is derived from an EMBL/GenBank/DDBJ whole genome shotgun (WGS) entry which is preliminary data.</text>
</comment>
<comment type="subcellular location">
    <subcellularLocation>
        <location evidence="1 7">Cell outer membrane</location>
        <topology evidence="1 7">Multi-pass membrane protein</topology>
    </subcellularLocation>
</comment>
<dbReference type="SUPFAM" id="SSF56935">
    <property type="entry name" value="Porins"/>
    <property type="match status" value="1"/>
</dbReference>
<accession>A0ABV0BXZ6</accession>
<evidence type="ECO:0000259" key="8">
    <source>
        <dbReference type="Pfam" id="PF07715"/>
    </source>
</evidence>
<dbReference type="PROSITE" id="PS52016">
    <property type="entry name" value="TONB_DEPENDENT_REC_3"/>
    <property type="match status" value="1"/>
</dbReference>
<keyword evidence="10" id="KW-1185">Reference proteome</keyword>
<dbReference type="NCBIfam" id="TIGR04056">
    <property type="entry name" value="OMP_RagA_SusC"/>
    <property type="match status" value="1"/>
</dbReference>
<dbReference type="Proteomes" id="UP001409291">
    <property type="component" value="Unassembled WGS sequence"/>
</dbReference>
<dbReference type="RefSeq" id="WP_346581922.1">
    <property type="nucleotide sequence ID" value="NZ_JBDJNQ010000009.1"/>
</dbReference>
<dbReference type="Gene3D" id="2.60.40.1120">
    <property type="entry name" value="Carboxypeptidase-like, regulatory domain"/>
    <property type="match status" value="1"/>
</dbReference>